<evidence type="ECO:0000313" key="2">
    <source>
        <dbReference type="Proteomes" id="UP001176941"/>
    </source>
</evidence>
<dbReference type="EMBL" id="OX459958">
    <property type="protein sequence ID" value="CAI9164288.1"/>
    <property type="molecule type" value="Genomic_DNA"/>
</dbReference>
<name>A0ABN8YRT1_RANTA</name>
<keyword evidence="2" id="KW-1185">Reference proteome</keyword>
<protein>
    <submittedName>
        <fullName evidence="1">Uncharacterized protein</fullName>
    </submittedName>
</protein>
<evidence type="ECO:0000313" key="1">
    <source>
        <dbReference type="EMBL" id="CAI9164288.1"/>
    </source>
</evidence>
<organism evidence="1 2">
    <name type="scientific">Rangifer tarandus platyrhynchus</name>
    <name type="common">Svalbard reindeer</name>
    <dbReference type="NCBI Taxonomy" id="3082113"/>
    <lineage>
        <taxon>Eukaryota</taxon>
        <taxon>Metazoa</taxon>
        <taxon>Chordata</taxon>
        <taxon>Craniata</taxon>
        <taxon>Vertebrata</taxon>
        <taxon>Euteleostomi</taxon>
        <taxon>Mammalia</taxon>
        <taxon>Eutheria</taxon>
        <taxon>Laurasiatheria</taxon>
        <taxon>Artiodactyla</taxon>
        <taxon>Ruminantia</taxon>
        <taxon>Pecora</taxon>
        <taxon>Cervidae</taxon>
        <taxon>Odocoileinae</taxon>
        <taxon>Rangifer</taxon>
    </lineage>
</organism>
<gene>
    <name evidence="1" type="ORF">MRATA1EN1_LOCUS13250</name>
</gene>
<reference evidence="1" key="1">
    <citation type="submission" date="2023-04" db="EMBL/GenBank/DDBJ databases">
        <authorList>
            <consortium name="ELIXIR-Norway"/>
        </authorList>
    </citation>
    <scope>NUCLEOTIDE SEQUENCE [LARGE SCALE GENOMIC DNA]</scope>
</reference>
<sequence>MALIHITKYPSTQKQQTQGHSLAQARTPFMEHCALSEPSLTLEIDDAPKSRGAGAHLHRQPSGFWIPVTFSTSRGECSRSAPLSPSRSRLLSPSFLRLSGAALGCGRLSGAALGCGRLHEATGRPVARLPLLTLIRPAAATLCWELGCV</sequence>
<proteinExistence type="predicted"/>
<accession>A0ABN8YRT1</accession>
<dbReference type="Proteomes" id="UP001176941">
    <property type="component" value="Chromosome 22"/>
</dbReference>